<evidence type="ECO:0000313" key="24">
    <source>
        <dbReference type="Proteomes" id="UP000270834"/>
    </source>
</evidence>
<gene>
    <name evidence="14" type="primary">hisM</name>
    <name evidence="19" type="ORF">ALP65_00113</name>
    <name evidence="17" type="ORF">CAZ10_04680</name>
    <name evidence="18" type="ORF">DT376_10940</name>
    <name evidence="15" type="ORF">GNQ48_10315</name>
    <name evidence="16" type="ORF">GUL26_15910</name>
    <name evidence="20" type="ORF">L4V69_13885</name>
    <name evidence="14" type="ORF">PAERUG_P19_London_7_VIM_2_05_10_01437</name>
</gene>
<reference evidence="15 25" key="6">
    <citation type="submission" date="2019-11" db="EMBL/GenBank/DDBJ databases">
        <title>Genomes of ocular Pseudomonas aeruginosa isolates.</title>
        <authorList>
            <person name="Khan M."/>
            <person name="Rice S.A."/>
            <person name="Willcox M.D.P."/>
            <person name="Stapleton F."/>
        </authorList>
    </citation>
    <scope>NUCLEOTIDE SEQUENCE [LARGE SCALE GENOMIC DNA]</scope>
    <source>
        <strain evidence="15 25">PA221</strain>
    </source>
</reference>
<keyword evidence="4" id="KW-1003">Cell membrane</keyword>
<evidence type="ECO:0000256" key="9">
    <source>
        <dbReference type="ARBA" id="ARBA00023136"/>
    </source>
</evidence>
<evidence type="ECO:0000313" key="14">
    <source>
        <dbReference type="EMBL" id="CRO35869.1"/>
    </source>
</evidence>
<dbReference type="AlphaFoldDB" id="A0A072ZRR2"/>
<comment type="subunit">
    <text evidence="11">The HisPMQJ complex is composed of two ATP-binding proteins (HisP), two transmembrane proteins (HisM and HisQ) and a solute-binding protein (HisJ). The HisPMQ-ArgT complex is composed of two ATP-binding proteins (HisP), two transmembrane proteins (HisM and HisQ) and a solute-binding protein (ArgT).</text>
</comment>
<dbReference type="CDD" id="cd06261">
    <property type="entry name" value="TM_PBP2"/>
    <property type="match status" value="1"/>
</dbReference>
<reference evidence="20" key="8">
    <citation type="submission" date="2023-06" db="EMBL/GenBank/DDBJ databases">
        <authorList>
            <consortium name="Clinical and Environmental Microbiology Branch: Whole genome sequencing antimicrobial resistance pathogens in the healthcare setting"/>
        </authorList>
    </citation>
    <scope>NUCLEOTIDE SEQUENCE</scope>
    <source>
        <strain evidence="20">2021CK-01020</strain>
    </source>
</reference>
<evidence type="ECO:0000256" key="1">
    <source>
        <dbReference type="ARBA" id="ARBA00004429"/>
    </source>
</evidence>
<evidence type="ECO:0000259" key="13">
    <source>
        <dbReference type="PROSITE" id="PS50928"/>
    </source>
</evidence>
<dbReference type="OMA" id="QLVPMWA"/>
<evidence type="ECO:0000256" key="7">
    <source>
        <dbReference type="ARBA" id="ARBA00022970"/>
    </source>
</evidence>
<keyword evidence="7" id="KW-0029">Amino-acid transport</keyword>
<reference evidence="17 22" key="3">
    <citation type="submission" date="2017-05" db="EMBL/GenBank/DDBJ databases">
        <authorList>
            <person name="Song R."/>
            <person name="Chenine A.L."/>
            <person name="Ruprecht R.M."/>
        </authorList>
    </citation>
    <scope>NUCLEOTIDE SEQUENCE [LARGE SCALE GENOMIC DNA]</scope>
    <source>
        <strain evidence="17 22">S567_C10_BS</strain>
    </source>
</reference>
<comment type="subcellular location">
    <subcellularLocation>
        <location evidence="1">Cell inner membrane</location>
        <topology evidence="1">Multi-pass membrane protein</topology>
    </subcellularLocation>
    <subcellularLocation>
        <location evidence="12">Cell membrane</location>
        <topology evidence="12">Multi-pass membrane protein</topology>
    </subcellularLocation>
</comment>
<dbReference type="Proteomes" id="UP001297540">
    <property type="component" value="Chromosome"/>
</dbReference>
<evidence type="ECO:0000313" key="25">
    <source>
        <dbReference type="Proteomes" id="UP000433532"/>
    </source>
</evidence>
<reference evidence="14" key="2">
    <citation type="submission" date="2015-06" db="EMBL/GenBank/DDBJ databases">
        <authorList>
            <person name="Radhakrishnan R."/>
            <person name="Underwood A."/>
            <person name="Al-Shahib A."/>
        </authorList>
    </citation>
    <scope>NUCLEOTIDE SEQUENCE</scope>
    <source>
        <strain evidence="14">P19_London_7_VIM_2_05_10</strain>
    </source>
</reference>
<dbReference type="PANTHER" id="PTHR30450">
    <property type="entry name" value="ABC TRANSPORTER PERMEASE"/>
    <property type="match status" value="1"/>
</dbReference>
<protein>
    <recommendedName>
        <fullName evidence="10">Histidine/lysine/arginine/ornithine transport system permease protein HisM</fullName>
    </recommendedName>
</protein>
<name>A0A072ZRR2_PSEAI</name>
<dbReference type="FunFam" id="1.10.3720.10:FF:000012">
    <property type="entry name" value="Histidine ABC transporter permease HisM"/>
    <property type="match status" value="1"/>
</dbReference>
<feature type="transmembrane region" description="Helical" evidence="12">
    <location>
        <begin position="200"/>
        <end position="221"/>
    </location>
</feature>
<dbReference type="eggNOG" id="COG4160">
    <property type="taxonomic scope" value="Bacteria"/>
</dbReference>
<dbReference type="PROSITE" id="PS50928">
    <property type="entry name" value="ABC_TM1"/>
    <property type="match status" value="1"/>
</dbReference>
<dbReference type="Pfam" id="PF00528">
    <property type="entry name" value="BPD_transp_1"/>
    <property type="match status" value="1"/>
</dbReference>
<proteinExistence type="inferred from homology"/>
<dbReference type="Proteomes" id="UP000253594">
    <property type="component" value="Unassembled WGS sequence"/>
</dbReference>
<evidence type="ECO:0000313" key="16">
    <source>
        <dbReference type="EMBL" id="MZZ13737.1"/>
    </source>
</evidence>
<reference evidence="16" key="7">
    <citation type="submission" date="2020-01" db="EMBL/GenBank/DDBJ databases">
        <title>Bacteria Cultured from War Wounds Associated with the Conflict in Eastern Ukraine.</title>
        <authorList>
            <person name="Snesrud E."/>
            <person name="Galac M.R."/>
            <person name="Mc Gann P."/>
            <person name="Valentine K."/>
            <person name="Viacheslav K."/>
        </authorList>
    </citation>
    <scope>NUCLEOTIDE SEQUENCE</scope>
    <source>
        <strain evidence="16">VNMU148</strain>
    </source>
</reference>
<keyword evidence="8 12" id="KW-1133">Transmembrane helix</keyword>
<reference evidence="19 24" key="5">
    <citation type="submission" date="2018-08" db="EMBL/GenBank/DDBJ databases">
        <title>Recombination of ecologically and evolutionarily significant loci maintains genetic cohesion in the Pseudomonas syringae species complex.</title>
        <authorList>
            <person name="Dillon M."/>
            <person name="Thakur S."/>
            <person name="Almeida R.N.D."/>
            <person name="Weir B.S."/>
            <person name="Guttman D.S."/>
        </authorList>
    </citation>
    <scope>NUCLEOTIDE SEQUENCE [LARGE SCALE GENOMIC DNA]</scope>
    <source>
        <strain evidence="19 24">ICMP 7846</strain>
    </source>
</reference>
<dbReference type="EMBL" id="CVVU01000071">
    <property type="protein sequence ID" value="CRO35869.1"/>
    <property type="molecule type" value="Genomic_DNA"/>
</dbReference>
<dbReference type="Proteomes" id="UP000644192">
    <property type="component" value="Unassembled WGS sequence"/>
</dbReference>
<evidence type="ECO:0000313" key="21">
    <source>
        <dbReference type="Proteomes" id="UP000045039"/>
    </source>
</evidence>
<dbReference type="SUPFAM" id="SSF161098">
    <property type="entry name" value="MetI-like"/>
    <property type="match status" value="1"/>
</dbReference>
<dbReference type="Proteomes" id="UP000194857">
    <property type="component" value="Unassembled WGS sequence"/>
</dbReference>
<dbReference type="Proteomes" id="UP000433532">
    <property type="component" value="Unassembled WGS sequence"/>
</dbReference>
<evidence type="ECO:0000256" key="5">
    <source>
        <dbReference type="ARBA" id="ARBA00022519"/>
    </source>
</evidence>
<evidence type="ECO:0000313" key="23">
    <source>
        <dbReference type="Proteomes" id="UP000253594"/>
    </source>
</evidence>
<dbReference type="EMBL" id="QORE01000287">
    <property type="protein sequence ID" value="RCI74813.1"/>
    <property type="molecule type" value="Genomic_DNA"/>
</dbReference>
<evidence type="ECO:0000256" key="3">
    <source>
        <dbReference type="ARBA" id="ARBA00022448"/>
    </source>
</evidence>
<dbReference type="SMR" id="A0A072ZRR2"/>
<keyword evidence="9 12" id="KW-0472">Membrane</keyword>
<keyword evidence="5" id="KW-0997">Cell inner membrane</keyword>
<evidence type="ECO:0000256" key="4">
    <source>
        <dbReference type="ARBA" id="ARBA00022475"/>
    </source>
</evidence>
<dbReference type="EMBL" id="WOAD01000006">
    <property type="protein sequence ID" value="MUI35400.1"/>
    <property type="molecule type" value="Genomic_DNA"/>
</dbReference>
<comment type="similarity">
    <text evidence="2">Belongs to the binding-protein-dependent transport system permease family. HisMQ subfamily.</text>
</comment>
<evidence type="ECO:0000256" key="11">
    <source>
        <dbReference type="ARBA" id="ARBA00046835"/>
    </source>
</evidence>
<evidence type="ECO:0000256" key="12">
    <source>
        <dbReference type="RuleBase" id="RU363032"/>
    </source>
</evidence>
<dbReference type="GO" id="GO:0043190">
    <property type="term" value="C:ATP-binding cassette (ABC) transporter complex"/>
    <property type="evidence" value="ECO:0007669"/>
    <property type="project" value="InterPro"/>
</dbReference>
<evidence type="ECO:0000256" key="10">
    <source>
        <dbReference type="ARBA" id="ARBA00039779"/>
    </source>
</evidence>
<evidence type="ECO:0000313" key="22">
    <source>
        <dbReference type="Proteomes" id="UP000194857"/>
    </source>
</evidence>
<keyword evidence="3 12" id="KW-0813">Transport</keyword>
<dbReference type="InterPro" id="IPR035906">
    <property type="entry name" value="MetI-like_sf"/>
</dbReference>
<reference evidence="21" key="1">
    <citation type="submission" date="2015-06" db="EMBL/GenBank/DDBJ databases">
        <authorList>
            <person name="Radhakrishnan Rajesh"/>
            <person name="Underwood Anthony"/>
            <person name="Al-Shahib Ali"/>
        </authorList>
    </citation>
    <scope>NUCLEOTIDE SEQUENCE [LARGE SCALE GENOMIC DNA]</scope>
    <source>
        <strain evidence="21">P19_London_7_VIM_2_05_10</strain>
    </source>
</reference>
<dbReference type="NCBIfam" id="TIGR01726">
    <property type="entry name" value="HEQRo_perm_3TM"/>
    <property type="match status" value="1"/>
</dbReference>
<organism evidence="15 25">
    <name type="scientific">Pseudomonas aeruginosa</name>
    <dbReference type="NCBI Taxonomy" id="287"/>
    <lineage>
        <taxon>Bacteria</taxon>
        <taxon>Pseudomonadati</taxon>
        <taxon>Pseudomonadota</taxon>
        <taxon>Gammaproteobacteria</taxon>
        <taxon>Pseudomonadales</taxon>
        <taxon>Pseudomonadaceae</taxon>
        <taxon>Pseudomonas</taxon>
    </lineage>
</organism>
<dbReference type="Gene3D" id="1.10.3720.10">
    <property type="entry name" value="MetI-like"/>
    <property type="match status" value="1"/>
</dbReference>
<evidence type="ECO:0000313" key="20">
    <source>
        <dbReference type="EMBL" id="WOS80201.1"/>
    </source>
</evidence>
<dbReference type="Proteomes" id="UP000045039">
    <property type="component" value="Unassembled WGS sequence"/>
</dbReference>
<dbReference type="PANTHER" id="PTHR30450:SF5">
    <property type="entry name" value="HISTIDINE TRANSPORT SYSTEM PERMEASE PROTEIN HISM"/>
    <property type="match status" value="1"/>
</dbReference>
<dbReference type="KEGG" id="paeb:NCGM1900_3386"/>
<reference evidence="18 23" key="4">
    <citation type="submission" date="2018-07" db="EMBL/GenBank/DDBJ databases">
        <title>Mechanisms of high-level aminoglycoside resistance among Gram-negative pathogens in Brazil.</title>
        <authorList>
            <person name="Ballaben A.S."/>
            <person name="Darini A.L.C."/>
            <person name="Doi Y."/>
        </authorList>
    </citation>
    <scope>NUCLEOTIDE SEQUENCE [LARGE SCALE GENOMIC DNA]</scope>
    <source>
        <strain evidence="18 23">B2-305</strain>
    </source>
</reference>
<dbReference type="EMBL" id="WXZT01000011">
    <property type="protein sequence ID" value="MZZ13737.1"/>
    <property type="molecule type" value="Genomic_DNA"/>
</dbReference>
<accession>A0A072ZRR2</accession>
<feature type="transmembrane region" description="Helical" evidence="12">
    <location>
        <begin position="20"/>
        <end position="47"/>
    </location>
</feature>
<evidence type="ECO:0000313" key="15">
    <source>
        <dbReference type="EMBL" id="MUI35400.1"/>
    </source>
</evidence>
<dbReference type="GO" id="GO:0006865">
    <property type="term" value="P:amino acid transport"/>
    <property type="evidence" value="ECO:0007669"/>
    <property type="project" value="UniProtKB-KW"/>
</dbReference>
<dbReference type="InterPro" id="IPR051322">
    <property type="entry name" value="AA_ABC_Transporter_Permease"/>
</dbReference>
<dbReference type="EMBL" id="CP136986">
    <property type="protein sequence ID" value="WOS80201.1"/>
    <property type="molecule type" value="Genomic_DNA"/>
</dbReference>
<evidence type="ECO:0000313" key="18">
    <source>
        <dbReference type="EMBL" id="RCI74813.1"/>
    </source>
</evidence>
<feature type="transmembrane region" description="Helical" evidence="12">
    <location>
        <begin position="59"/>
        <end position="79"/>
    </location>
</feature>
<dbReference type="GO" id="GO:0022857">
    <property type="term" value="F:transmembrane transporter activity"/>
    <property type="evidence" value="ECO:0007669"/>
    <property type="project" value="InterPro"/>
</dbReference>
<dbReference type="NCBIfam" id="NF011651">
    <property type="entry name" value="PRK15069.1"/>
    <property type="match status" value="1"/>
</dbReference>
<dbReference type="InterPro" id="IPR000515">
    <property type="entry name" value="MetI-like"/>
</dbReference>
<evidence type="ECO:0000313" key="19">
    <source>
        <dbReference type="EMBL" id="RMS62169.1"/>
    </source>
</evidence>
<feature type="domain" description="ABC transmembrane type-1" evidence="13">
    <location>
        <begin position="23"/>
        <end position="218"/>
    </location>
</feature>
<dbReference type="RefSeq" id="WP_003091035.1">
    <property type="nucleotide sequence ID" value="NZ_AP014622.1"/>
</dbReference>
<evidence type="ECO:0000256" key="6">
    <source>
        <dbReference type="ARBA" id="ARBA00022692"/>
    </source>
</evidence>
<dbReference type="InterPro" id="IPR010065">
    <property type="entry name" value="AA_ABC_transptr_permease_3TM"/>
</dbReference>
<evidence type="ECO:0000313" key="17">
    <source>
        <dbReference type="EMBL" id="OTI65068.1"/>
    </source>
</evidence>
<keyword evidence="6 12" id="KW-0812">Transmembrane</keyword>
<evidence type="ECO:0000256" key="8">
    <source>
        <dbReference type="ARBA" id="ARBA00022989"/>
    </source>
</evidence>
<dbReference type="EMBL" id="RBSQ01000236">
    <property type="protein sequence ID" value="RMS62169.1"/>
    <property type="molecule type" value="Genomic_DNA"/>
</dbReference>
<dbReference type="EMBL" id="NFFZ01000002">
    <property type="protein sequence ID" value="OTI65068.1"/>
    <property type="molecule type" value="Genomic_DNA"/>
</dbReference>
<sequence>MNAVLDEYWQAYLWTDGLQLTGLAMTLWLLILAVALGFLLAIPLAVARTCGNPLLRYPVWLYTYVFRGTPLYIQLLFFYTGVYSLNAIRAQDFLNAFFRDGFNCTVLAFVLNTCAYMTEIFAGAIRNTPHGEVEAARAYGMGGFTLYRRIVLPSALRRALPYFSNEVILMLHSTSVAFTATVPDLLKVARDVNSATYAPFLSFGIAGALYAGTAFLLIWLFRRGELRWLAYLRPQTH</sequence>
<evidence type="ECO:0000256" key="2">
    <source>
        <dbReference type="ARBA" id="ARBA00010072"/>
    </source>
</evidence>
<dbReference type="Proteomes" id="UP000270834">
    <property type="component" value="Unassembled WGS sequence"/>
</dbReference>
<reference evidence="20" key="9">
    <citation type="submission" date="2023-10" db="EMBL/GenBank/DDBJ databases">
        <title>Pathogen: clinical or host-associated sample.</title>
        <authorList>
            <person name="Hergert J."/>
            <person name="Casey R."/>
            <person name="Wagner J."/>
            <person name="Young E.L."/>
            <person name="Oakeson K.F."/>
        </authorList>
    </citation>
    <scope>NUCLEOTIDE SEQUENCE</scope>
    <source>
        <strain evidence="20">2021CK-01020</strain>
    </source>
</reference>